<feature type="region of interest" description="Disordered" evidence="8">
    <location>
        <begin position="21"/>
        <end position="46"/>
    </location>
</feature>
<comment type="similarity">
    <text evidence="1">Belongs to the ABC transporter superfamily.</text>
</comment>
<dbReference type="InterPro" id="IPR005895">
    <property type="entry name" value="ABC_transptr_haem_export_CcmA"/>
</dbReference>
<evidence type="ECO:0000256" key="3">
    <source>
        <dbReference type="ARBA" id="ARBA00022741"/>
    </source>
</evidence>
<accession>A0ABV7LC73</accession>
<keyword evidence="2" id="KW-0813">Transport</keyword>
<evidence type="ECO:0000256" key="7">
    <source>
        <dbReference type="ARBA" id="ARBA00023136"/>
    </source>
</evidence>
<feature type="region of interest" description="Disordered" evidence="8">
    <location>
        <begin position="306"/>
        <end position="337"/>
    </location>
</feature>
<dbReference type="EMBL" id="JBHRUV010000017">
    <property type="protein sequence ID" value="MFC3265451.1"/>
    <property type="molecule type" value="Genomic_DNA"/>
</dbReference>
<dbReference type="Gene3D" id="3.40.50.300">
    <property type="entry name" value="P-loop containing nucleotide triphosphate hydrolases"/>
    <property type="match status" value="1"/>
</dbReference>
<dbReference type="InterPro" id="IPR027417">
    <property type="entry name" value="P-loop_NTPase"/>
</dbReference>
<sequence>MTHPERDCGAGQTVRLRAMAKAYDQPPSGNQQVSGDRKSPGRRTRCAPLRECPGPRVTRAAQPGLSIVPFDVFRHRRESFQSARPSGAHAAKRPQLRAGLLRGTQPRMILTADNLSCRRGGRLIFRDVSFRVSAGEALVVTGDNGAGKSTLIALIAGLLTPASGAIRLVGAPGGRELREMIGLMGHRDGLKPSLSVRENLDYARRLLGDSAIGAPEALERVGLVHALDMPVEHLSAGQRRRVSLARLLCCDRPLWLMDEPAGALDFRSLQALTRLMQDHLNAGGMIIAATHQDLGLKDALTLRLEPASDPDAPEAFWEDDDADDERLMGLSPAGTGR</sequence>
<dbReference type="SUPFAM" id="SSF52540">
    <property type="entry name" value="P-loop containing nucleoside triphosphate hydrolases"/>
    <property type="match status" value="1"/>
</dbReference>
<evidence type="ECO:0000256" key="1">
    <source>
        <dbReference type="ARBA" id="ARBA00005417"/>
    </source>
</evidence>
<dbReference type="Pfam" id="PF00005">
    <property type="entry name" value="ABC_tran"/>
    <property type="match status" value="1"/>
</dbReference>
<name>A0ABV7LC73_9HYPH</name>
<reference evidence="11" key="1">
    <citation type="journal article" date="2019" name="Int. J. Syst. Evol. Microbiol.">
        <title>The Global Catalogue of Microorganisms (GCM) 10K type strain sequencing project: providing services to taxonomists for standard genome sequencing and annotation.</title>
        <authorList>
            <consortium name="The Broad Institute Genomics Platform"/>
            <consortium name="The Broad Institute Genome Sequencing Center for Infectious Disease"/>
            <person name="Wu L."/>
            <person name="Ma J."/>
        </authorList>
    </citation>
    <scope>NUCLEOTIDE SEQUENCE [LARGE SCALE GENOMIC DNA]</scope>
    <source>
        <strain evidence="11">CCM 7941</strain>
    </source>
</reference>
<evidence type="ECO:0000256" key="5">
    <source>
        <dbReference type="ARBA" id="ARBA00022840"/>
    </source>
</evidence>
<dbReference type="RefSeq" id="WP_376868722.1">
    <property type="nucleotide sequence ID" value="NZ_JBHRUV010000017.1"/>
</dbReference>
<dbReference type="InterPro" id="IPR017871">
    <property type="entry name" value="ABC_transporter-like_CS"/>
</dbReference>
<keyword evidence="7" id="KW-0472">Membrane</keyword>
<dbReference type="SMART" id="SM00382">
    <property type="entry name" value="AAA"/>
    <property type="match status" value="1"/>
</dbReference>
<feature type="domain" description="ABC transporter" evidence="9">
    <location>
        <begin position="110"/>
        <end position="330"/>
    </location>
</feature>
<dbReference type="InterPro" id="IPR003593">
    <property type="entry name" value="AAA+_ATPase"/>
</dbReference>
<evidence type="ECO:0000313" key="10">
    <source>
        <dbReference type="EMBL" id="MFC3265451.1"/>
    </source>
</evidence>
<organism evidence="10 11">
    <name type="scientific">Camelimonas abortus</name>
    <dbReference type="NCBI Taxonomy" id="1017184"/>
    <lineage>
        <taxon>Bacteria</taxon>
        <taxon>Pseudomonadati</taxon>
        <taxon>Pseudomonadota</taxon>
        <taxon>Alphaproteobacteria</taxon>
        <taxon>Hyphomicrobiales</taxon>
        <taxon>Chelatococcaceae</taxon>
        <taxon>Camelimonas</taxon>
    </lineage>
</organism>
<keyword evidence="11" id="KW-1185">Reference proteome</keyword>
<evidence type="ECO:0000313" key="11">
    <source>
        <dbReference type="Proteomes" id="UP001595536"/>
    </source>
</evidence>
<evidence type="ECO:0000256" key="8">
    <source>
        <dbReference type="SAM" id="MobiDB-lite"/>
    </source>
</evidence>
<dbReference type="Proteomes" id="UP001595536">
    <property type="component" value="Unassembled WGS sequence"/>
</dbReference>
<gene>
    <name evidence="10" type="primary">ccmA</name>
    <name evidence="10" type="ORF">ACFOEX_03605</name>
</gene>
<dbReference type="PANTHER" id="PTHR43499:SF1">
    <property type="entry name" value="ABC TRANSPORTER I FAMILY MEMBER 1"/>
    <property type="match status" value="1"/>
</dbReference>
<dbReference type="PROSITE" id="PS50893">
    <property type="entry name" value="ABC_TRANSPORTER_2"/>
    <property type="match status" value="1"/>
</dbReference>
<evidence type="ECO:0000259" key="9">
    <source>
        <dbReference type="PROSITE" id="PS50893"/>
    </source>
</evidence>
<keyword evidence="5 10" id="KW-0067">ATP-binding</keyword>
<keyword evidence="4" id="KW-0201">Cytochrome c-type biogenesis</keyword>
<dbReference type="InterPro" id="IPR003439">
    <property type="entry name" value="ABC_transporter-like_ATP-bd"/>
</dbReference>
<proteinExistence type="inferred from homology"/>
<evidence type="ECO:0000256" key="4">
    <source>
        <dbReference type="ARBA" id="ARBA00022748"/>
    </source>
</evidence>
<evidence type="ECO:0000256" key="6">
    <source>
        <dbReference type="ARBA" id="ARBA00022967"/>
    </source>
</evidence>
<evidence type="ECO:0000256" key="2">
    <source>
        <dbReference type="ARBA" id="ARBA00022448"/>
    </source>
</evidence>
<keyword evidence="3" id="KW-0547">Nucleotide-binding</keyword>
<keyword evidence="6" id="KW-1278">Translocase</keyword>
<dbReference type="PROSITE" id="PS00211">
    <property type="entry name" value="ABC_TRANSPORTER_1"/>
    <property type="match status" value="1"/>
</dbReference>
<protein>
    <submittedName>
        <fullName evidence="10">Heme ABC exporter ATP-binding protein CcmA</fullName>
    </submittedName>
</protein>
<dbReference type="GO" id="GO:0005524">
    <property type="term" value="F:ATP binding"/>
    <property type="evidence" value="ECO:0007669"/>
    <property type="project" value="UniProtKB-KW"/>
</dbReference>
<comment type="caution">
    <text evidence="10">The sequence shown here is derived from an EMBL/GenBank/DDBJ whole genome shotgun (WGS) entry which is preliminary data.</text>
</comment>
<dbReference type="PANTHER" id="PTHR43499">
    <property type="entry name" value="ABC TRANSPORTER I FAMILY MEMBER 1"/>
    <property type="match status" value="1"/>
</dbReference>
<dbReference type="NCBIfam" id="TIGR01189">
    <property type="entry name" value="ccmA"/>
    <property type="match status" value="1"/>
</dbReference>